<dbReference type="SUPFAM" id="SSF53335">
    <property type="entry name" value="S-adenosyl-L-methionine-dependent methyltransferases"/>
    <property type="match status" value="1"/>
</dbReference>
<organism evidence="4 5">
    <name type="scientific">Candidatus Desulfosporosinus infrequens</name>
    <dbReference type="NCBI Taxonomy" id="2043169"/>
    <lineage>
        <taxon>Bacteria</taxon>
        <taxon>Bacillati</taxon>
        <taxon>Bacillota</taxon>
        <taxon>Clostridia</taxon>
        <taxon>Eubacteriales</taxon>
        <taxon>Desulfitobacteriaceae</taxon>
        <taxon>Desulfosporosinus</taxon>
    </lineage>
</organism>
<dbReference type="AlphaFoldDB" id="A0A2U3LRM2"/>
<feature type="domain" description="Methyltransferase" evidence="3">
    <location>
        <begin position="5"/>
        <end position="97"/>
    </location>
</feature>
<dbReference type="Pfam" id="PF13649">
    <property type="entry name" value="Methyltransf_25"/>
    <property type="match status" value="1"/>
</dbReference>
<dbReference type="Gene3D" id="3.40.50.150">
    <property type="entry name" value="Vaccinia Virus protein VP39"/>
    <property type="match status" value="1"/>
</dbReference>
<proteinExistence type="predicted"/>
<evidence type="ECO:0000259" key="3">
    <source>
        <dbReference type="Pfam" id="PF13649"/>
    </source>
</evidence>
<sequence>MKDIILDLGCGPGNVAKQLELCGKDISVTGIDLSEEMIKLARRNVPSATFFCQDIRDIEFKEKSFDAIILSFCIVHLLDEEMVKLMEKVSRYLKKNGKLYLSFMEGKKKGFETTSFSKEEIFFNYYLTEEVDLILESNGICILKIVKQDYPEPDGTLTTDVFVFAEKELRI</sequence>
<dbReference type="InterPro" id="IPR029063">
    <property type="entry name" value="SAM-dependent_MTases_sf"/>
</dbReference>
<dbReference type="PANTHER" id="PTHR43861:SF1">
    <property type="entry name" value="TRANS-ACONITATE 2-METHYLTRANSFERASE"/>
    <property type="match status" value="1"/>
</dbReference>
<keyword evidence="4" id="KW-0830">Ubiquinone</keyword>
<evidence type="ECO:0000256" key="1">
    <source>
        <dbReference type="ARBA" id="ARBA00022603"/>
    </source>
</evidence>
<protein>
    <submittedName>
        <fullName evidence="4">Methylase involved in ubiquinone/menaquinone biosynthesis</fullName>
    </submittedName>
</protein>
<evidence type="ECO:0000256" key="2">
    <source>
        <dbReference type="ARBA" id="ARBA00022679"/>
    </source>
</evidence>
<keyword evidence="1 4" id="KW-0489">Methyltransferase</keyword>
<dbReference type="PANTHER" id="PTHR43861">
    <property type="entry name" value="TRANS-ACONITATE 2-METHYLTRANSFERASE-RELATED"/>
    <property type="match status" value="1"/>
</dbReference>
<keyword evidence="2" id="KW-0808">Transferase</keyword>
<dbReference type="EMBL" id="OMOF01000729">
    <property type="protein sequence ID" value="SPF54469.1"/>
    <property type="molecule type" value="Genomic_DNA"/>
</dbReference>
<reference evidence="5" key="1">
    <citation type="submission" date="2018-02" db="EMBL/GenBank/DDBJ databases">
        <authorList>
            <person name="Hausmann B."/>
        </authorList>
    </citation>
    <scope>NUCLEOTIDE SEQUENCE [LARGE SCALE GENOMIC DNA]</scope>
    <source>
        <strain evidence="5">Peat soil MAG SbF1</strain>
    </source>
</reference>
<accession>A0A2U3LRM2</accession>
<evidence type="ECO:0000313" key="4">
    <source>
        <dbReference type="EMBL" id="SPF54469.1"/>
    </source>
</evidence>
<dbReference type="InterPro" id="IPR041698">
    <property type="entry name" value="Methyltransf_25"/>
</dbReference>
<dbReference type="CDD" id="cd02440">
    <property type="entry name" value="AdoMet_MTases"/>
    <property type="match status" value="1"/>
</dbReference>
<dbReference type="Proteomes" id="UP000238916">
    <property type="component" value="Unassembled WGS sequence"/>
</dbReference>
<evidence type="ECO:0000313" key="5">
    <source>
        <dbReference type="Proteomes" id="UP000238916"/>
    </source>
</evidence>
<dbReference type="GO" id="GO:0008168">
    <property type="term" value="F:methyltransferase activity"/>
    <property type="evidence" value="ECO:0007669"/>
    <property type="project" value="UniProtKB-KW"/>
</dbReference>
<name>A0A2U3LRM2_9FIRM</name>
<gene>
    <name evidence="4" type="ORF">SBF1_7550001</name>
</gene>
<dbReference type="GO" id="GO:0032259">
    <property type="term" value="P:methylation"/>
    <property type="evidence" value="ECO:0007669"/>
    <property type="project" value="UniProtKB-KW"/>
</dbReference>